<dbReference type="eggNOG" id="KOG0575">
    <property type="taxonomic scope" value="Eukaryota"/>
</dbReference>
<evidence type="ECO:0000256" key="2">
    <source>
        <dbReference type="ARBA" id="ARBA00022679"/>
    </source>
</evidence>
<feature type="domain" description="Protein kinase" evidence="8">
    <location>
        <begin position="42"/>
        <end position="303"/>
    </location>
</feature>
<dbReference type="InterPro" id="IPR011009">
    <property type="entry name" value="Kinase-like_dom_sf"/>
</dbReference>
<dbReference type="GeneID" id="20359040"/>
<evidence type="ECO:0000256" key="1">
    <source>
        <dbReference type="ARBA" id="ARBA00022527"/>
    </source>
</evidence>
<evidence type="ECO:0000256" key="6">
    <source>
        <dbReference type="PROSITE-ProRule" id="PRU10141"/>
    </source>
</evidence>
<comment type="caution">
    <text evidence="9">The sequence shown here is derived from an EMBL/GenBank/DDBJ whole genome shotgun (WGS) entry which is preliminary data.</text>
</comment>
<feature type="region of interest" description="Disordered" evidence="7">
    <location>
        <begin position="440"/>
        <end position="553"/>
    </location>
</feature>
<dbReference type="FunFam" id="3.30.1120.30:FF:000004">
    <property type="entry name" value="Serine/threonine-protein kinase"/>
    <property type="match status" value="1"/>
</dbReference>
<protein>
    <recommendedName>
        <fullName evidence="8">Protein kinase domain-containing protein</fullName>
    </recommendedName>
</protein>
<evidence type="ECO:0000256" key="7">
    <source>
        <dbReference type="SAM" id="MobiDB-lite"/>
    </source>
</evidence>
<dbReference type="GO" id="GO:0007052">
    <property type="term" value="P:mitotic spindle organization"/>
    <property type="evidence" value="ECO:0007669"/>
    <property type="project" value="TreeGrafter"/>
</dbReference>
<dbReference type="GO" id="GO:0005816">
    <property type="term" value="C:spindle pole body"/>
    <property type="evidence" value="ECO:0007669"/>
    <property type="project" value="TreeGrafter"/>
</dbReference>
<feature type="binding site" evidence="6">
    <location>
        <position position="71"/>
    </location>
    <ligand>
        <name>ATP</name>
        <dbReference type="ChEBI" id="CHEBI:30616"/>
    </ligand>
</feature>
<dbReference type="InterPro" id="IPR036947">
    <property type="entry name" value="POLO_box_dom_sf"/>
</dbReference>
<keyword evidence="4" id="KW-0418">Kinase</keyword>
<name>K3VWF0_FUSPC</name>
<proteinExistence type="predicted"/>
<evidence type="ECO:0000256" key="3">
    <source>
        <dbReference type="ARBA" id="ARBA00022741"/>
    </source>
</evidence>
<keyword evidence="5 6" id="KW-0067">ATP-binding</keyword>
<dbReference type="Gene3D" id="3.30.1120.30">
    <property type="entry name" value="POLO box domain"/>
    <property type="match status" value="1"/>
</dbReference>
<feature type="compositionally biased region" description="Low complexity" evidence="7">
    <location>
        <begin position="467"/>
        <end position="476"/>
    </location>
</feature>
<keyword evidence="3 6" id="KW-0547">Nucleotide-binding</keyword>
<dbReference type="CDD" id="cd13118">
    <property type="entry name" value="POLO_box_1"/>
    <property type="match status" value="1"/>
</dbReference>
<evidence type="ECO:0000256" key="5">
    <source>
        <dbReference type="ARBA" id="ARBA00022840"/>
    </source>
</evidence>
<dbReference type="PROSITE" id="PS00107">
    <property type="entry name" value="PROTEIN_KINASE_ATP"/>
    <property type="match status" value="1"/>
</dbReference>
<feature type="compositionally biased region" description="Pro residues" evidence="7">
    <location>
        <begin position="22"/>
        <end position="32"/>
    </location>
</feature>
<feature type="compositionally biased region" description="Pro residues" evidence="7">
    <location>
        <begin position="454"/>
        <end position="466"/>
    </location>
</feature>
<dbReference type="OrthoDB" id="408964at2759"/>
<dbReference type="PROSITE" id="PS00108">
    <property type="entry name" value="PROTEIN_KINASE_ST"/>
    <property type="match status" value="1"/>
</dbReference>
<dbReference type="GO" id="GO:0005737">
    <property type="term" value="C:cytoplasm"/>
    <property type="evidence" value="ECO:0007669"/>
    <property type="project" value="TreeGrafter"/>
</dbReference>
<organism evidence="9 10">
    <name type="scientific">Fusarium pseudograminearum (strain CS3096)</name>
    <name type="common">Wheat and barley crown-rot fungus</name>
    <dbReference type="NCBI Taxonomy" id="1028729"/>
    <lineage>
        <taxon>Eukaryota</taxon>
        <taxon>Fungi</taxon>
        <taxon>Dikarya</taxon>
        <taxon>Ascomycota</taxon>
        <taxon>Pezizomycotina</taxon>
        <taxon>Sordariomycetes</taxon>
        <taxon>Hypocreomycetidae</taxon>
        <taxon>Hypocreales</taxon>
        <taxon>Nectriaceae</taxon>
        <taxon>Fusarium</taxon>
    </lineage>
</organism>
<dbReference type="CDD" id="cd14099">
    <property type="entry name" value="STKc_PLK"/>
    <property type="match status" value="1"/>
</dbReference>
<dbReference type="SUPFAM" id="SSF56112">
    <property type="entry name" value="Protein kinase-like (PK-like)"/>
    <property type="match status" value="1"/>
</dbReference>
<gene>
    <name evidence="9" type="ORF">FPSE_00420</name>
</gene>
<dbReference type="PANTHER" id="PTHR24345">
    <property type="entry name" value="SERINE/THREONINE-PROTEIN KINASE PLK"/>
    <property type="match status" value="1"/>
</dbReference>
<keyword evidence="10" id="KW-1185">Reference proteome</keyword>
<dbReference type="Pfam" id="PF00069">
    <property type="entry name" value="Pkinase"/>
    <property type="match status" value="1"/>
</dbReference>
<evidence type="ECO:0000313" key="10">
    <source>
        <dbReference type="Proteomes" id="UP000007978"/>
    </source>
</evidence>
<dbReference type="HOGENOM" id="CLU_000288_46_0_1"/>
<dbReference type="GO" id="GO:0000776">
    <property type="term" value="C:kinetochore"/>
    <property type="evidence" value="ECO:0007669"/>
    <property type="project" value="TreeGrafter"/>
</dbReference>
<dbReference type="Proteomes" id="UP000007978">
    <property type="component" value="Chromosome 1"/>
</dbReference>
<dbReference type="SUPFAM" id="SSF82615">
    <property type="entry name" value="Polo-box domain"/>
    <property type="match status" value="2"/>
</dbReference>
<dbReference type="KEGG" id="fpu:FPSE_00420"/>
<dbReference type="AlphaFoldDB" id="K3VWF0"/>
<evidence type="ECO:0000256" key="4">
    <source>
        <dbReference type="ARBA" id="ARBA00022777"/>
    </source>
</evidence>
<dbReference type="FunFam" id="1.10.510.10:FF:000571">
    <property type="entry name" value="Maternal embryonic leucine zipper kinase"/>
    <property type="match status" value="1"/>
</dbReference>
<feature type="region of interest" description="Disordered" evidence="7">
    <location>
        <begin position="1"/>
        <end position="40"/>
    </location>
</feature>
<dbReference type="GO" id="GO:0005634">
    <property type="term" value="C:nucleus"/>
    <property type="evidence" value="ECO:0007669"/>
    <property type="project" value="TreeGrafter"/>
</dbReference>
<dbReference type="InterPro" id="IPR008271">
    <property type="entry name" value="Ser/Thr_kinase_AS"/>
</dbReference>
<keyword evidence="1" id="KW-0723">Serine/threonine-protein kinase</keyword>
<dbReference type="InterPro" id="IPR000719">
    <property type="entry name" value="Prot_kinase_dom"/>
</dbReference>
<dbReference type="InterPro" id="IPR017441">
    <property type="entry name" value="Protein_kinase_ATP_BS"/>
</dbReference>
<dbReference type="Gene3D" id="1.10.510.10">
    <property type="entry name" value="Transferase(Phosphotransferase) domain 1"/>
    <property type="match status" value="1"/>
</dbReference>
<dbReference type="GO" id="GO:0000922">
    <property type="term" value="C:spindle pole"/>
    <property type="evidence" value="ECO:0007669"/>
    <property type="project" value="TreeGrafter"/>
</dbReference>
<dbReference type="InterPro" id="IPR033701">
    <property type="entry name" value="POLO_box_1"/>
</dbReference>
<keyword evidence="2" id="KW-0808">Transferase</keyword>
<evidence type="ECO:0000313" key="9">
    <source>
        <dbReference type="EMBL" id="EKJ79378.1"/>
    </source>
</evidence>
<dbReference type="PANTHER" id="PTHR24345:SF0">
    <property type="entry name" value="CELL CYCLE SERINE_THREONINE-PROTEIN KINASE CDC5_MSD2"/>
    <property type="match status" value="1"/>
</dbReference>
<accession>K3VWF0</accession>
<dbReference type="RefSeq" id="XP_009251815.1">
    <property type="nucleotide sequence ID" value="XM_009253540.1"/>
</dbReference>
<dbReference type="SMART" id="SM00220">
    <property type="entry name" value="S_TKc"/>
    <property type="match status" value="1"/>
</dbReference>
<evidence type="ECO:0000259" key="8">
    <source>
        <dbReference type="PROSITE" id="PS50011"/>
    </source>
</evidence>
<dbReference type="EMBL" id="AFNW01000009">
    <property type="protein sequence ID" value="EKJ79378.1"/>
    <property type="molecule type" value="Genomic_DNA"/>
</dbReference>
<sequence>MTDIKTKTAAQLKAVKEKEHPPPPPTEVPEPPSADRPDGATYQVGKILGKGGFAVCYSGQLLPTKQRFALKIVKSHMPPKMEQKFQTELQIHSKMKHKNVVQFLRAFSYEKCTYLILELCPNGSLMDMVKRRKGLTEPEVRFYSVQIAGAIKYMHSKGIIHRDLKMGNIFLDSQMNAKIGDFGLAALLVTGRDMHTIRRTTLCGTPNYIAPEILEKGKKGHDHMVDIWSLGIIMFAMFTSKPPFQSSTTDEIYRRARERDYDWPSAETSRRYISQEAKELVANMLQDAESRPEPEDIIQHPFFTCGYMPTEAEMTPRLREVPPEREEFYASRMSSSLQAQSYRNFKDMCRDCGIGPFAPVQVVHTQTWKEMAAEEKAGLTPLIPLEEGIVYRPFEEWLKEQQQIKARYTASVAAQASIATEDPLSTSQRAPVGLLRQPPQSFAAQQRMQHRPAGPAPPAKPRPAPEPALSTSQSVRTRTRRELPREGPPRPTVESVGKSLRTSTRSAPPVRAASQQPPERQLSERPTLDRQTSAPATTAPPAPAAAPKKETIGMRPATLFGASERQSRISGTKPDMILDRLRALDKELERALNSRSTAIVKSTSITPPHPHVVVKWVDYTNKFGLGYILNDGSVGCILRDIPTTENGKAALLPPAGVFIRGAERHIIRREDETYDDRSQPLPMTEPIKFFENNGETGLSEVVVSPEQFRVSVNEDGTAGKMQPGKDIFQHRKRERIILWKKFANYMIAYGRDDVAPVEETDPAGAISPGQKGTVAELVTFYQRFGDVGCWVFCDGHLQFNFPDHTKIVLDAQGQWCHFWHLPQDAAERLAATGTIGAAALDDRAMLSYPLQTLLNFHKPAAARTAASRSAKAPARTRLEIAPELQGIPAANDFRRKISFIRDVVREWVANGGLGNSQMSRESRLRWGGHRETISSHAPQKHVWVTVGARWGDQRISTYVDSRKPWELGEDVDSSKK</sequence>
<dbReference type="PROSITE" id="PS50011">
    <property type="entry name" value="PROTEIN_KINASE_DOM"/>
    <property type="match status" value="1"/>
</dbReference>
<dbReference type="GO" id="GO:0005524">
    <property type="term" value="F:ATP binding"/>
    <property type="evidence" value="ECO:0007669"/>
    <property type="project" value="UniProtKB-UniRule"/>
</dbReference>
<dbReference type="GO" id="GO:0004674">
    <property type="term" value="F:protein serine/threonine kinase activity"/>
    <property type="evidence" value="ECO:0007669"/>
    <property type="project" value="UniProtKB-KW"/>
</dbReference>
<reference evidence="9 10" key="1">
    <citation type="journal article" date="2012" name="PLoS Pathog.">
        <title>Comparative pathogenomics reveals horizontally acquired novel virulence genes in fungi infecting cereal hosts.</title>
        <authorList>
            <person name="Gardiner D.M."/>
            <person name="McDonald M.C."/>
            <person name="Covarelli L."/>
            <person name="Solomon P.S."/>
            <person name="Rusu A.G."/>
            <person name="Marshall M."/>
            <person name="Kazan K."/>
            <person name="Chakraborty S."/>
            <person name="McDonald B.A."/>
            <person name="Manners J.M."/>
        </authorList>
    </citation>
    <scope>NUCLEOTIDE SEQUENCE [LARGE SCALE GENOMIC DNA]</scope>
    <source>
        <strain evidence="9 10">CS3096</strain>
    </source>
</reference>